<dbReference type="OrthoDB" id="3478218at2759"/>
<comment type="caution">
    <text evidence="4">The sequence shown here is derived from an EMBL/GenBank/DDBJ whole genome shotgun (WGS) entry which is preliminary data.</text>
</comment>
<evidence type="ECO:0000313" key="4">
    <source>
        <dbReference type="EMBL" id="GIZ45750.1"/>
    </source>
</evidence>
<dbReference type="GeneID" id="68294478"/>
<dbReference type="InterPro" id="IPR057210">
    <property type="entry name" value="DUF7888"/>
</dbReference>
<evidence type="ECO:0000256" key="1">
    <source>
        <dbReference type="SAM" id="Phobius"/>
    </source>
</evidence>
<keyword evidence="1" id="KW-0812">Transmembrane</keyword>
<sequence>MKFFTLSTTFLAGLAIASPVADPKPEPESNVDLYVERRIAPAVVGMAILTGVVSGLVGAAAREAISTIKDVRNWDDAREQFTTRTVELMIRKAHAKEAAVCVNVGYSVDDESKIRDRVSLDYKMGNLHTDYDCFYLSGPSTFKLEGDGGFINIAVQSGPCKYDRGTLTCPP</sequence>
<evidence type="ECO:0000313" key="5">
    <source>
        <dbReference type="Proteomes" id="UP000825890"/>
    </source>
</evidence>
<feature type="chain" id="PRO_5040513997" description="DUF7888 domain-containing protein" evidence="2">
    <location>
        <begin position="24"/>
        <end position="171"/>
    </location>
</feature>
<dbReference type="PANTHER" id="PTHR40845">
    <property type="match status" value="1"/>
</dbReference>
<keyword evidence="1" id="KW-1133">Transmembrane helix</keyword>
<evidence type="ECO:0000256" key="2">
    <source>
        <dbReference type="SAM" id="SignalP"/>
    </source>
</evidence>
<organism evidence="4 5">
    <name type="scientific">Cercospora kikuchii</name>
    <dbReference type="NCBI Taxonomy" id="84275"/>
    <lineage>
        <taxon>Eukaryota</taxon>
        <taxon>Fungi</taxon>
        <taxon>Dikarya</taxon>
        <taxon>Ascomycota</taxon>
        <taxon>Pezizomycotina</taxon>
        <taxon>Dothideomycetes</taxon>
        <taxon>Dothideomycetidae</taxon>
        <taxon>Mycosphaerellales</taxon>
        <taxon>Mycosphaerellaceae</taxon>
        <taxon>Cercospora</taxon>
    </lineage>
</organism>
<dbReference type="Pfam" id="PF25411">
    <property type="entry name" value="DUF7888"/>
    <property type="match status" value="1"/>
</dbReference>
<feature type="domain" description="DUF7888" evidence="3">
    <location>
        <begin position="46"/>
        <end position="169"/>
    </location>
</feature>
<gene>
    <name evidence="4" type="ORF">CKM354_000890300</name>
</gene>
<dbReference type="Proteomes" id="UP000825890">
    <property type="component" value="Unassembled WGS sequence"/>
</dbReference>
<feature type="signal peptide" evidence="2">
    <location>
        <begin position="1"/>
        <end position="23"/>
    </location>
</feature>
<reference evidence="4 5" key="1">
    <citation type="submission" date="2021-01" db="EMBL/GenBank/DDBJ databases">
        <title>Cercospora kikuchii MAFF 305040 whole genome shotgun sequence.</title>
        <authorList>
            <person name="Kashiwa T."/>
            <person name="Suzuki T."/>
        </authorList>
    </citation>
    <scope>NUCLEOTIDE SEQUENCE [LARGE SCALE GENOMIC DNA]</scope>
    <source>
        <strain evidence="4 5">MAFF 305040</strain>
    </source>
</reference>
<dbReference type="AlphaFoldDB" id="A0A9P3FK07"/>
<name>A0A9P3FK07_9PEZI</name>
<keyword evidence="2" id="KW-0732">Signal</keyword>
<feature type="transmembrane region" description="Helical" evidence="1">
    <location>
        <begin position="39"/>
        <end position="61"/>
    </location>
</feature>
<keyword evidence="5" id="KW-1185">Reference proteome</keyword>
<dbReference type="RefSeq" id="XP_044660237.1">
    <property type="nucleotide sequence ID" value="XM_044804302.1"/>
</dbReference>
<keyword evidence="1" id="KW-0472">Membrane</keyword>
<dbReference type="EMBL" id="BOLY01000005">
    <property type="protein sequence ID" value="GIZ45750.1"/>
    <property type="molecule type" value="Genomic_DNA"/>
</dbReference>
<evidence type="ECO:0000259" key="3">
    <source>
        <dbReference type="Pfam" id="PF25411"/>
    </source>
</evidence>
<proteinExistence type="predicted"/>
<dbReference type="PANTHER" id="PTHR40845:SF1">
    <property type="match status" value="1"/>
</dbReference>
<protein>
    <recommendedName>
        <fullName evidence="3">DUF7888 domain-containing protein</fullName>
    </recommendedName>
</protein>
<accession>A0A9P3FK07</accession>